<dbReference type="AlphaFoldDB" id="A0A6J4MCZ3"/>
<evidence type="ECO:0000256" key="1">
    <source>
        <dbReference type="SAM" id="MobiDB-lite"/>
    </source>
</evidence>
<feature type="compositionally biased region" description="Polar residues" evidence="1">
    <location>
        <begin position="1"/>
        <end position="18"/>
    </location>
</feature>
<feature type="region of interest" description="Disordered" evidence="1">
    <location>
        <begin position="1"/>
        <end position="42"/>
    </location>
</feature>
<accession>A0A6J4MCZ3</accession>
<feature type="region of interest" description="Disordered" evidence="1">
    <location>
        <begin position="54"/>
        <end position="77"/>
    </location>
</feature>
<feature type="non-terminal residue" evidence="2">
    <location>
        <position position="1"/>
    </location>
</feature>
<feature type="compositionally biased region" description="Basic and acidic residues" evidence="1">
    <location>
        <begin position="31"/>
        <end position="42"/>
    </location>
</feature>
<evidence type="ECO:0000313" key="2">
    <source>
        <dbReference type="EMBL" id="CAA9354922.1"/>
    </source>
</evidence>
<gene>
    <name evidence="2" type="ORF">AVDCRST_MAG68-3881</name>
</gene>
<dbReference type="EMBL" id="CADCTW010000185">
    <property type="protein sequence ID" value="CAA9354922.1"/>
    <property type="molecule type" value="Genomic_DNA"/>
</dbReference>
<reference evidence="2" key="1">
    <citation type="submission" date="2020-02" db="EMBL/GenBank/DDBJ databases">
        <authorList>
            <person name="Meier V. D."/>
        </authorList>
    </citation>
    <scope>NUCLEOTIDE SEQUENCE</scope>
    <source>
        <strain evidence="2">AVDCRST_MAG68</strain>
    </source>
</reference>
<name>A0A6J4MCZ3_9BACT</name>
<feature type="non-terminal residue" evidence="2">
    <location>
        <position position="77"/>
    </location>
</feature>
<organism evidence="2">
    <name type="scientific">uncultured Gemmatimonadota bacterium</name>
    <dbReference type="NCBI Taxonomy" id="203437"/>
    <lineage>
        <taxon>Bacteria</taxon>
        <taxon>Pseudomonadati</taxon>
        <taxon>Gemmatimonadota</taxon>
        <taxon>environmental samples</taxon>
    </lineage>
</organism>
<sequence length="77" mass="7979">ERTASRQAVQERPQSGHTHPSRVRTGWRGGHPAEGRRAADHRTRAAPVVIGGARVAGDAGRGPPADPGATDGLRGSL</sequence>
<proteinExistence type="predicted"/>
<protein>
    <submittedName>
        <fullName evidence="2">VapB protein (Antitoxin to VapC)</fullName>
    </submittedName>
</protein>